<dbReference type="PRINTS" id="PR00690">
    <property type="entry name" value="ADHESNFAMILY"/>
</dbReference>
<feature type="chain" id="PRO_5045897045" evidence="7">
    <location>
        <begin position="20"/>
        <end position="327"/>
    </location>
</feature>
<dbReference type="PRINTS" id="PR00691">
    <property type="entry name" value="ADHESINB"/>
</dbReference>
<comment type="subcellular location">
    <subcellularLocation>
        <location evidence="1">Cell envelope</location>
    </subcellularLocation>
</comment>
<dbReference type="Pfam" id="PF01297">
    <property type="entry name" value="ZnuA"/>
    <property type="match status" value="1"/>
</dbReference>
<name>A0ABY5PNG1_9ACTN</name>
<dbReference type="RefSeq" id="WP_353866546.1">
    <property type="nucleotide sequence ID" value="NZ_CP088295.1"/>
</dbReference>
<gene>
    <name evidence="8" type="ORF">LRS13_11560</name>
</gene>
<proteinExistence type="inferred from homology"/>
<evidence type="ECO:0000256" key="3">
    <source>
        <dbReference type="ARBA" id="ARBA00022723"/>
    </source>
</evidence>
<dbReference type="Proteomes" id="UP001058860">
    <property type="component" value="Chromosome"/>
</dbReference>
<keyword evidence="2 5" id="KW-0813">Transport</keyword>
<accession>A0ABY5PNG1</accession>
<comment type="similarity">
    <text evidence="5">Belongs to the bacterial solute-binding protein 9 family.</text>
</comment>
<evidence type="ECO:0000256" key="1">
    <source>
        <dbReference type="ARBA" id="ARBA00004196"/>
    </source>
</evidence>
<feature type="compositionally biased region" description="Acidic residues" evidence="6">
    <location>
        <begin position="131"/>
        <end position="142"/>
    </location>
</feature>
<feature type="region of interest" description="Disordered" evidence="6">
    <location>
        <begin position="119"/>
        <end position="143"/>
    </location>
</feature>
<keyword evidence="9" id="KW-1185">Reference proteome</keyword>
<dbReference type="Gene3D" id="3.40.50.1980">
    <property type="entry name" value="Nitrogenase molybdenum iron protein domain"/>
    <property type="match status" value="2"/>
</dbReference>
<reference evidence="9" key="1">
    <citation type="submission" date="2021-11" db="EMBL/GenBank/DDBJ databases">
        <title>Cultivation dependent microbiological survey of springs from the worlds oldest radium mine currently devoted to the extraction of radon-saturated water.</title>
        <authorList>
            <person name="Kapinusova G."/>
            <person name="Smrhova T."/>
            <person name="Strejcek M."/>
            <person name="Suman J."/>
            <person name="Jani K."/>
            <person name="Pajer P."/>
            <person name="Uhlik O."/>
        </authorList>
    </citation>
    <scope>NUCLEOTIDE SEQUENCE [LARGE SCALE GENOMIC DNA]</scope>
    <source>
        <strain evidence="9">J379</strain>
    </source>
</reference>
<protein>
    <submittedName>
        <fullName evidence="8">Metal ABC transporter substrate-binding protein</fullName>
    </submittedName>
</protein>
<dbReference type="InterPro" id="IPR006129">
    <property type="entry name" value="AdhesinB"/>
</dbReference>
<feature type="signal peptide" evidence="7">
    <location>
        <begin position="1"/>
        <end position="19"/>
    </location>
</feature>
<dbReference type="SUPFAM" id="SSF53807">
    <property type="entry name" value="Helical backbone' metal receptor"/>
    <property type="match status" value="1"/>
</dbReference>
<evidence type="ECO:0000256" key="6">
    <source>
        <dbReference type="SAM" id="MobiDB-lite"/>
    </source>
</evidence>
<dbReference type="PANTHER" id="PTHR42953:SF1">
    <property type="entry name" value="METAL-BINDING PROTEIN HI_0362-RELATED"/>
    <property type="match status" value="1"/>
</dbReference>
<evidence type="ECO:0000256" key="4">
    <source>
        <dbReference type="ARBA" id="ARBA00022729"/>
    </source>
</evidence>
<dbReference type="PANTHER" id="PTHR42953">
    <property type="entry name" value="HIGH-AFFINITY ZINC UPTAKE SYSTEM PROTEIN ZNUA-RELATED"/>
    <property type="match status" value="1"/>
</dbReference>
<keyword evidence="3" id="KW-0479">Metal-binding</keyword>
<dbReference type="PROSITE" id="PS51257">
    <property type="entry name" value="PROKAR_LIPOPROTEIN"/>
    <property type="match status" value="1"/>
</dbReference>
<sequence>MFTRRLLLALAASASLVLAACGDDDGGSASSAGGPRVVATTTIAGDLVRNVAGDRAEVTTVLPENADPHDYEPRPSDAKAVAEAGLVVRSGGDLDAWLDDVVDNAGSDATKVTLIDAVQTRKGGHDHDEEGHSEEEHAEEEVDPHWWQDPANAVLAVEAIRAALVKADPAGAATYDANAKAYTAKLQALDKAIAACMDGIPAAQRKLVTNHDAFGYLADRYDIEVVGTVIPSLSTQSQASAGEVTDLIRTIEAENVRTIFAENTVNQRLERAIADRAGAEVGPPLWSDSLGDEGSTGATYLDMVRFNAGALADGFTGTQGACTLPAG</sequence>
<evidence type="ECO:0000256" key="2">
    <source>
        <dbReference type="ARBA" id="ARBA00022448"/>
    </source>
</evidence>
<dbReference type="InterPro" id="IPR006128">
    <property type="entry name" value="Lipoprotein_PsaA-like"/>
</dbReference>
<evidence type="ECO:0000256" key="5">
    <source>
        <dbReference type="RuleBase" id="RU003512"/>
    </source>
</evidence>
<dbReference type="EMBL" id="CP088295">
    <property type="protein sequence ID" value="UUY06117.1"/>
    <property type="molecule type" value="Genomic_DNA"/>
</dbReference>
<dbReference type="InterPro" id="IPR050492">
    <property type="entry name" value="Bact_metal-bind_prot9"/>
</dbReference>
<dbReference type="InterPro" id="IPR006127">
    <property type="entry name" value="ZnuA-like"/>
</dbReference>
<evidence type="ECO:0000313" key="9">
    <source>
        <dbReference type="Proteomes" id="UP001058860"/>
    </source>
</evidence>
<evidence type="ECO:0000256" key="7">
    <source>
        <dbReference type="SAM" id="SignalP"/>
    </source>
</evidence>
<organism evidence="8 9">
    <name type="scientific">Svornostia abyssi</name>
    <dbReference type="NCBI Taxonomy" id="2898438"/>
    <lineage>
        <taxon>Bacteria</taxon>
        <taxon>Bacillati</taxon>
        <taxon>Actinomycetota</taxon>
        <taxon>Thermoleophilia</taxon>
        <taxon>Solirubrobacterales</taxon>
        <taxon>Baekduiaceae</taxon>
        <taxon>Svornostia</taxon>
    </lineage>
</organism>
<evidence type="ECO:0000313" key="8">
    <source>
        <dbReference type="EMBL" id="UUY06117.1"/>
    </source>
</evidence>
<keyword evidence="4 7" id="KW-0732">Signal</keyword>